<dbReference type="OrthoDB" id="2281274at2759"/>
<name>A0A8H7VBN5_9FUNG</name>
<dbReference type="AlphaFoldDB" id="A0A8H7VBN5"/>
<reference evidence="2" key="1">
    <citation type="submission" date="2020-12" db="EMBL/GenBank/DDBJ databases">
        <title>Metabolic potential, ecology and presence of endohyphal bacteria is reflected in genomic diversity of Mucoromycotina.</title>
        <authorList>
            <person name="Muszewska A."/>
            <person name="Okrasinska A."/>
            <person name="Steczkiewicz K."/>
            <person name="Drgas O."/>
            <person name="Orlowska M."/>
            <person name="Perlinska-Lenart U."/>
            <person name="Aleksandrzak-Piekarczyk T."/>
            <person name="Szatraj K."/>
            <person name="Zielenkiewicz U."/>
            <person name="Pilsyk S."/>
            <person name="Malc E."/>
            <person name="Mieczkowski P."/>
            <person name="Kruszewska J.S."/>
            <person name="Biernat P."/>
            <person name="Pawlowska J."/>
        </authorList>
    </citation>
    <scope>NUCLEOTIDE SEQUENCE</scope>
    <source>
        <strain evidence="2">WA0000017839</strain>
    </source>
</reference>
<sequence>MEDKKPQTEEYYINSLPPNYDCIVQTLPPPTYLQSARLHYKNQPYISEYDELIYRQQQERQYVDDQSDTWSDISKLPLRKRFKYYVRSWGNTIYDGRLIFFAFFVFTSLGIFAVVLSVIAIPSLLNR</sequence>
<evidence type="ECO:0000256" key="1">
    <source>
        <dbReference type="SAM" id="Phobius"/>
    </source>
</evidence>
<dbReference type="EMBL" id="JAEPRD010000019">
    <property type="protein sequence ID" value="KAG2208509.1"/>
    <property type="molecule type" value="Genomic_DNA"/>
</dbReference>
<keyword evidence="3" id="KW-1185">Reference proteome</keyword>
<gene>
    <name evidence="2" type="ORF">INT47_010205</name>
</gene>
<keyword evidence="1" id="KW-1133">Transmembrane helix</keyword>
<evidence type="ECO:0000313" key="2">
    <source>
        <dbReference type="EMBL" id="KAG2208509.1"/>
    </source>
</evidence>
<evidence type="ECO:0000313" key="3">
    <source>
        <dbReference type="Proteomes" id="UP000603453"/>
    </source>
</evidence>
<comment type="caution">
    <text evidence="2">The sequence shown here is derived from an EMBL/GenBank/DDBJ whole genome shotgun (WGS) entry which is preliminary data.</text>
</comment>
<accession>A0A8H7VBN5</accession>
<keyword evidence="1" id="KW-0812">Transmembrane</keyword>
<organism evidence="2 3">
    <name type="scientific">Mucor saturninus</name>
    <dbReference type="NCBI Taxonomy" id="64648"/>
    <lineage>
        <taxon>Eukaryota</taxon>
        <taxon>Fungi</taxon>
        <taxon>Fungi incertae sedis</taxon>
        <taxon>Mucoromycota</taxon>
        <taxon>Mucoromycotina</taxon>
        <taxon>Mucoromycetes</taxon>
        <taxon>Mucorales</taxon>
        <taxon>Mucorineae</taxon>
        <taxon>Mucoraceae</taxon>
        <taxon>Mucor</taxon>
    </lineage>
</organism>
<feature type="transmembrane region" description="Helical" evidence="1">
    <location>
        <begin position="98"/>
        <end position="121"/>
    </location>
</feature>
<keyword evidence="1" id="KW-0472">Membrane</keyword>
<dbReference type="Proteomes" id="UP000603453">
    <property type="component" value="Unassembled WGS sequence"/>
</dbReference>
<proteinExistence type="predicted"/>
<protein>
    <submittedName>
        <fullName evidence="2">Uncharacterized protein</fullName>
    </submittedName>
</protein>